<dbReference type="EMBL" id="SJPQ01000002">
    <property type="protein sequence ID" value="TWT88634.1"/>
    <property type="molecule type" value="Genomic_DNA"/>
</dbReference>
<keyword evidence="4 10" id="KW-0349">Heme</keyword>
<dbReference type="RefSeq" id="WP_146399856.1">
    <property type="nucleotide sequence ID" value="NZ_SJPQ01000002.1"/>
</dbReference>
<comment type="caution">
    <text evidence="12">The sequence shown here is derived from an EMBL/GenBank/DDBJ whole genome shotgun (WGS) entry which is preliminary data.</text>
</comment>
<keyword evidence="12" id="KW-0560">Oxidoreductase</keyword>
<keyword evidence="9 10" id="KW-0143">Chaperone</keyword>
<keyword evidence="8 10" id="KW-0411">Iron-sulfur</keyword>
<evidence type="ECO:0000256" key="9">
    <source>
        <dbReference type="ARBA" id="ARBA00023186"/>
    </source>
</evidence>
<comment type="subcellular location">
    <subcellularLocation>
        <location evidence="10">Cytoplasm</location>
    </subcellularLocation>
</comment>
<dbReference type="InterPro" id="IPR006638">
    <property type="entry name" value="Elp3/MiaA/NifB-like_rSAM"/>
</dbReference>
<keyword evidence="10" id="KW-0963">Cytoplasm</keyword>
<evidence type="ECO:0000256" key="6">
    <source>
        <dbReference type="ARBA" id="ARBA00022723"/>
    </source>
</evidence>
<dbReference type="GO" id="GO:0051539">
    <property type="term" value="F:4 iron, 4 sulfur cluster binding"/>
    <property type="evidence" value="ECO:0007669"/>
    <property type="project" value="UniProtKB-UniRule"/>
</dbReference>
<dbReference type="NCBIfam" id="TIGR00539">
    <property type="entry name" value="hemN_rel"/>
    <property type="match status" value="1"/>
</dbReference>
<dbReference type="InterPro" id="IPR034505">
    <property type="entry name" value="Coproporphyrinogen-III_oxidase"/>
</dbReference>
<name>A0A5C5ZMD6_9BACT</name>
<evidence type="ECO:0000256" key="5">
    <source>
        <dbReference type="ARBA" id="ARBA00022691"/>
    </source>
</evidence>
<dbReference type="Pfam" id="PF04055">
    <property type="entry name" value="Radical_SAM"/>
    <property type="match status" value="1"/>
</dbReference>
<dbReference type="Proteomes" id="UP000315440">
    <property type="component" value="Unassembled WGS sequence"/>
</dbReference>
<keyword evidence="10" id="KW-0004">4Fe-4S</keyword>
<comment type="cofactor">
    <cofactor evidence="1">
        <name>[4Fe-4S] cluster</name>
        <dbReference type="ChEBI" id="CHEBI:49883"/>
    </cofactor>
</comment>
<dbReference type="SFLD" id="SFLDF00562">
    <property type="entry name" value="HemN-like__clustered_with_heat"/>
    <property type="match status" value="1"/>
</dbReference>
<evidence type="ECO:0000259" key="11">
    <source>
        <dbReference type="PROSITE" id="PS51918"/>
    </source>
</evidence>
<proteinExistence type="inferred from homology"/>
<dbReference type="InterPro" id="IPR058240">
    <property type="entry name" value="rSAM_sf"/>
</dbReference>
<keyword evidence="6 10" id="KW-0479">Metal-binding</keyword>
<dbReference type="InterPro" id="IPR007197">
    <property type="entry name" value="rSAM"/>
</dbReference>
<dbReference type="GO" id="GO:0046872">
    <property type="term" value="F:metal ion binding"/>
    <property type="evidence" value="ECO:0007669"/>
    <property type="project" value="UniProtKB-UniRule"/>
</dbReference>
<dbReference type="GO" id="GO:0004109">
    <property type="term" value="F:coproporphyrinogen oxidase activity"/>
    <property type="evidence" value="ECO:0007669"/>
    <property type="project" value="InterPro"/>
</dbReference>
<comment type="similarity">
    <text evidence="2">Belongs to the anaerobic coproporphyrinogen-III oxidase family. HemW subfamily.</text>
</comment>
<dbReference type="InterPro" id="IPR010723">
    <property type="entry name" value="HemN_C"/>
</dbReference>
<comment type="function">
    <text evidence="10">Probably acts as a heme chaperone, transferring heme to an unknown acceptor. Binds one molecule of heme per monomer, possibly covalently. Binds 1 [4Fe-4S] cluster. The cluster is coordinated with 3 cysteines and an exchangeable S-adenosyl-L-methionine.</text>
</comment>
<gene>
    <name evidence="12" type="ORF">Mal64_21200</name>
</gene>
<evidence type="ECO:0000256" key="10">
    <source>
        <dbReference type="RuleBase" id="RU364116"/>
    </source>
</evidence>
<reference evidence="12 13" key="1">
    <citation type="submission" date="2019-02" db="EMBL/GenBank/DDBJ databases">
        <title>Deep-cultivation of Planctomycetes and their phenomic and genomic characterization uncovers novel biology.</title>
        <authorList>
            <person name="Wiegand S."/>
            <person name="Jogler M."/>
            <person name="Boedeker C."/>
            <person name="Pinto D."/>
            <person name="Vollmers J."/>
            <person name="Rivas-Marin E."/>
            <person name="Kohn T."/>
            <person name="Peeters S.H."/>
            <person name="Heuer A."/>
            <person name="Rast P."/>
            <person name="Oberbeckmann S."/>
            <person name="Bunk B."/>
            <person name="Jeske O."/>
            <person name="Meyerdierks A."/>
            <person name="Storesund J.E."/>
            <person name="Kallscheuer N."/>
            <person name="Luecker S."/>
            <person name="Lage O.M."/>
            <person name="Pohl T."/>
            <person name="Merkel B.J."/>
            <person name="Hornburger P."/>
            <person name="Mueller R.-W."/>
            <person name="Bruemmer F."/>
            <person name="Labrenz M."/>
            <person name="Spormann A.M."/>
            <person name="Op Den Camp H."/>
            <person name="Overmann J."/>
            <person name="Amann R."/>
            <person name="Jetten M.S.M."/>
            <person name="Mascher T."/>
            <person name="Medema M.H."/>
            <person name="Devos D.P."/>
            <person name="Kaster A.-K."/>
            <person name="Ovreas L."/>
            <person name="Rohde M."/>
            <person name="Galperin M.Y."/>
            <person name="Jogler C."/>
        </authorList>
    </citation>
    <scope>NUCLEOTIDE SEQUENCE [LARGE SCALE GENOMIC DNA]</scope>
    <source>
        <strain evidence="12 13">Mal64</strain>
    </source>
</reference>
<protein>
    <recommendedName>
        <fullName evidence="3 10">Heme chaperone HemW</fullName>
    </recommendedName>
</protein>
<dbReference type="OrthoDB" id="9808022at2"/>
<feature type="domain" description="Radical SAM core" evidence="11">
    <location>
        <begin position="2"/>
        <end position="234"/>
    </location>
</feature>
<evidence type="ECO:0000256" key="2">
    <source>
        <dbReference type="ARBA" id="ARBA00006100"/>
    </source>
</evidence>
<evidence type="ECO:0000256" key="8">
    <source>
        <dbReference type="ARBA" id="ARBA00023014"/>
    </source>
</evidence>
<dbReference type="GO" id="GO:0005737">
    <property type="term" value="C:cytoplasm"/>
    <property type="evidence" value="ECO:0007669"/>
    <property type="project" value="UniProtKB-SubCell"/>
</dbReference>
<dbReference type="InterPro" id="IPR013785">
    <property type="entry name" value="Aldolase_TIM"/>
</dbReference>
<dbReference type="SFLD" id="SFLDG01082">
    <property type="entry name" value="B12-binding_domain_containing"/>
    <property type="match status" value="1"/>
</dbReference>
<dbReference type="Gene3D" id="3.20.20.70">
    <property type="entry name" value="Aldolase class I"/>
    <property type="match status" value="1"/>
</dbReference>
<dbReference type="SFLD" id="SFLDG01065">
    <property type="entry name" value="anaerobic_coproporphyrinogen-I"/>
    <property type="match status" value="1"/>
</dbReference>
<dbReference type="PANTHER" id="PTHR13932">
    <property type="entry name" value="COPROPORPHYRINIGEN III OXIDASE"/>
    <property type="match status" value="1"/>
</dbReference>
<dbReference type="Pfam" id="PF06969">
    <property type="entry name" value="HemN_C"/>
    <property type="match status" value="1"/>
</dbReference>
<dbReference type="GO" id="GO:0006779">
    <property type="term" value="P:porphyrin-containing compound biosynthetic process"/>
    <property type="evidence" value="ECO:0007669"/>
    <property type="project" value="InterPro"/>
</dbReference>
<accession>A0A5C5ZMD6</accession>
<evidence type="ECO:0000256" key="3">
    <source>
        <dbReference type="ARBA" id="ARBA00017228"/>
    </source>
</evidence>
<evidence type="ECO:0000256" key="7">
    <source>
        <dbReference type="ARBA" id="ARBA00023004"/>
    </source>
</evidence>
<dbReference type="SMART" id="SM00729">
    <property type="entry name" value="Elp3"/>
    <property type="match status" value="1"/>
</dbReference>
<evidence type="ECO:0000256" key="1">
    <source>
        <dbReference type="ARBA" id="ARBA00001966"/>
    </source>
</evidence>
<organism evidence="12 13">
    <name type="scientific">Pseudobythopirellula maris</name>
    <dbReference type="NCBI Taxonomy" id="2527991"/>
    <lineage>
        <taxon>Bacteria</taxon>
        <taxon>Pseudomonadati</taxon>
        <taxon>Planctomycetota</taxon>
        <taxon>Planctomycetia</taxon>
        <taxon>Pirellulales</taxon>
        <taxon>Lacipirellulaceae</taxon>
        <taxon>Pseudobythopirellula</taxon>
    </lineage>
</organism>
<dbReference type="PROSITE" id="PS51918">
    <property type="entry name" value="RADICAL_SAM"/>
    <property type="match status" value="1"/>
</dbReference>
<dbReference type="PANTHER" id="PTHR13932:SF5">
    <property type="entry name" value="RADICAL S-ADENOSYL METHIONINE DOMAIN-CONTAINING PROTEIN 1, MITOCHONDRIAL"/>
    <property type="match status" value="1"/>
</dbReference>
<sequence>MPHATPLRSAYVHVPFCRHRCGYCNFSVVAGRDDLEGDYLRAVELELGSLRQAEQVATLYFGGGTPTRLSPDGLARLCDAVAERLPLAEGGEWTVEANPADLEEGVLALLAERGVTRLSLGAQSFDAAKLQRLERDHRPEDIARCVVAAQGAGMQVSIDLIFAAPGETLDGWVADLDAATALAPDHVSSYGLTYEQGTSFWSRLRRGDLSQADEELERSMYLTAIDRLAAAGLEHYEVSNFARPGRRSRHNETYWTGREWWAFGPGAASFVGGVRRTNHRSTTTYLKRVLAGESPVAESEELTPDERARERLVFGLRRIEGVDLAELSAETGRDLEELAGAAIARFVVHGLLEREASRVRLTREGLLVSDALWPELL</sequence>
<dbReference type="InterPro" id="IPR004559">
    <property type="entry name" value="HemW-like"/>
</dbReference>
<dbReference type="AlphaFoldDB" id="A0A5C5ZMD6"/>
<evidence type="ECO:0000256" key="4">
    <source>
        <dbReference type="ARBA" id="ARBA00022617"/>
    </source>
</evidence>
<keyword evidence="7 10" id="KW-0408">Iron</keyword>
<evidence type="ECO:0000313" key="12">
    <source>
        <dbReference type="EMBL" id="TWT88634.1"/>
    </source>
</evidence>
<dbReference type="SUPFAM" id="SSF102114">
    <property type="entry name" value="Radical SAM enzymes"/>
    <property type="match status" value="1"/>
</dbReference>
<keyword evidence="13" id="KW-1185">Reference proteome</keyword>
<dbReference type="SFLD" id="SFLDS00029">
    <property type="entry name" value="Radical_SAM"/>
    <property type="match status" value="1"/>
</dbReference>
<dbReference type="CDD" id="cd01335">
    <property type="entry name" value="Radical_SAM"/>
    <property type="match status" value="1"/>
</dbReference>
<keyword evidence="5 10" id="KW-0949">S-adenosyl-L-methionine</keyword>
<evidence type="ECO:0000313" key="13">
    <source>
        <dbReference type="Proteomes" id="UP000315440"/>
    </source>
</evidence>